<dbReference type="PRINTS" id="PR00449">
    <property type="entry name" value="RASTRNSFRMNG"/>
</dbReference>
<dbReference type="SMART" id="SM00174">
    <property type="entry name" value="RHO"/>
    <property type="match status" value="1"/>
</dbReference>
<accession>A0A7I8VQG5</accession>
<dbReference type="PROSITE" id="PS51419">
    <property type="entry name" value="RAB"/>
    <property type="match status" value="1"/>
</dbReference>
<dbReference type="AlphaFoldDB" id="A0A7I8VQG5"/>
<dbReference type="SMART" id="SM00173">
    <property type="entry name" value="RAS"/>
    <property type="match status" value="1"/>
</dbReference>
<dbReference type="SMART" id="SM00175">
    <property type="entry name" value="RAB"/>
    <property type="match status" value="1"/>
</dbReference>
<dbReference type="InterPro" id="IPR005225">
    <property type="entry name" value="Small_GTP-bd"/>
</dbReference>
<dbReference type="PANTHER" id="PTHR24072">
    <property type="entry name" value="RHO FAMILY GTPASE"/>
    <property type="match status" value="1"/>
</dbReference>
<evidence type="ECO:0000256" key="1">
    <source>
        <dbReference type="ARBA" id="ARBA00022741"/>
    </source>
</evidence>
<dbReference type="InterPro" id="IPR003578">
    <property type="entry name" value="Small_GTPase_Rho"/>
</dbReference>
<dbReference type="GO" id="GO:0003924">
    <property type="term" value="F:GTPase activity"/>
    <property type="evidence" value="ECO:0007669"/>
    <property type="project" value="InterPro"/>
</dbReference>
<keyword evidence="1" id="KW-0547">Nucleotide-binding</keyword>
<sequence>MENGRDSVSCVLIGDDNVGKSCLVKVLTDGKFLKEVSKTIQESYSKLVVFREKCINLIIHETAGEDKYKILRSLWYSGSDIAIICFSTVDRASFENIFSKWLPEITQYFKGKPILLVGTKSDLKKGSVKNPLQRRSSIVSFNEGCRAAEEIGAAFYLECSSRKDSQSVWNVFEKSIELTFLPQQFQLKKKKINKTCSIQ</sequence>
<dbReference type="GO" id="GO:0007264">
    <property type="term" value="P:small GTPase-mediated signal transduction"/>
    <property type="evidence" value="ECO:0007669"/>
    <property type="project" value="InterPro"/>
</dbReference>
<dbReference type="EMBL" id="CAJFCJ010000007">
    <property type="protein sequence ID" value="CAD5116843.1"/>
    <property type="molecule type" value="Genomic_DNA"/>
</dbReference>
<evidence type="ECO:0000256" key="2">
    <source>
        <dbReference type="ARBA" id="ARBA00023134"/>
    </source>
</evidence>
<dbReference type="Pfam" id="PF00071">
    <property type="entry name" value="Ras"/>
    <property type="match status" value="1"/>
</dbReference>
<protein>
    <submittedName>
        <fullName evidence="3">Uncharacterized protein</fullName>
    </submittedName>
</protein>
<dbReference type="OrthoDB" id="8830751at2759"/>
<dbReference type="InterPro" id="IPR001806">
    <property type="entry name" value="Small_GTPase"/>
</dbReference>
<dbReference type="GO" id="GO:0005525">
    <property type="term" value="F:GTP binding"/>
    <property type="evidence" value="ECO:0007669"/>
    <property type="project" value="UniProtKB-KW"/>
</dbReference>
<dbReference type="SUPFAM" id="SSF52540">
    <property type="entry name" value="P-loop containing nucleoside triphosphate hydrolases"/>
    <property type="match status" value="1"/>
</dbReference>
<name>A0A7I8VQG5_9ANNE</name>
<organism evidence="3 4">
    <name type="scientific">Dimorphilus gyrociliatus</name>
    <dbReference type="NCBI Taxonomy" id="2664684"/>
    <lineage>
        <taxon>Eukaryota</taxon>
        <taxon>Metazoa</taxon>
        <taxon>Spiralia</taxon>
        <taxon>Lophotrochozoa</taxon>
        <taxon>Annelida</taxon>
        <taxon>Polychaeta</taxon>
        <taxon>Polychaeta incertae sedis</taxon>
        <taxon>Dinophilidae</taxon>
        <taxon>Dimorphilus</taxon>
    </lineage>
</organism>
<dbReference type="PROSITE" id="PS51420">
    <property type="entry name" value="RHO"/>
    <property type="match status" value="1"/>
</dbReference>
<dbReference type="CDD" id="cd00157">
    <property type="entry name" value="Rho"/>
    <property type="match status" value="1"/>
</dbReference>
<gene>
    <name evidence="3" type="ORF">DGYR_LOCUS5430</name>
</gene>
<evidence type="ECO:0000313" key="3">
    <source>
        <dbReference type="EMBL" id="CAD5116843.1"/>
    </source>
</evidence>
<dbReference type="Proteomes" id="UP000549394">
    <property type="component" value="Unassembled WGS sequence"/>
</dbReference>
<reference evidence="3 4" key="1">
    <citation type="submission" date="2020-08" db="EMBL/GenBank/DDBJ databases">
        <authorList>
            <person name="Hejnol A."/>
        </authorList>
    </citation>
    <scope>NUCLEOTIDE SEQUENCE [LARGE SCALE GENOMIC DNA]</scope>
</reference>
<keyword evidence="2" id="KW-0342">GTP-binding</keyword>
<dbReference type="InterPro" id="IPR027417">
    <property type="entry name" value="P-loop_NTPase"/>
</dbReference>
<evidence type="ECO:0000313" key="4">
    <source>
        <dbReference type="Proteomes" id="UP000549394"/>
    </source>
</evidence>
<proteinExistence type="predicted"/>
<comment type="caution">
    <text evidence="3">The sequence shown here is derived from an EMBL/GenBank/DDBJ whole genome shotgun (WGS) entry which is preliminary data.</text>
</comment>
<dbReference type="PROSITE" id="PS51421">
    <property type="entry name" value="RAS"/>
    <property type="match status" value="1"/>
</dbReference>
<dbReference type="NCBIfam" id="TIGR00231">
    <property type="entry name" value="small_GTP"/>
    <property type="match status" value="1"/>
</dbReference>
<keyword evidence="4" id="KW-1185">Reference proteome</keyword>
<dbReference type="Gene3D" id="3.40.50.300">
    <property type="entry name" value="P-loop containing nucleotide triphosphate hydrolases"/>
    <property type="match status" value="1"/>
</dbReference>